<organism evidence="1 2">
    <name type="scientific">Hygrophoropsis aurantiaca</name>
    <dbReference type="NCBI Taxonomy" id="72124"/>
    <lineage>
        <taxon>Eukaryota</taxon>
        <taxon>Fungi</taxon>
        <taxon>Dikarya</taxon>
        <taxon>Basidiomycota</taxon>
        <taxon>Agaricomycotina</taxon>
        <taxon>Agaricomycetes</taxon>
        <taxon>Agaricomycetidae</taxon>
        <taxon>Boletales</taxon>
        <taxon>Coniophorineae</taxon>
        <taxon>Hygrophoropsidaceae</taxon>
        <taxon>Hygrophoropsis</taxon>
    </lineage>
</organism>
<reference evidence="1" key="1">
    <citation type="journal article" date="2021" name="New Phytol.">
        <title>Evolutionary innovations through gain and loss of genes in the ectomycorrhizal Boletales.</title>
        <authorList>
            <person name="Wu G."/>
            <person name="Miyauchi S."/>
            <person name="Morin E."/>
            <person name="Kuo A."/>
            <person name="Drula E."/>
            <person name="Varga T."/>
            <person name="Kohler A."/>
            <person name="Feng B."/>
            <person name="Cao Y."/>
            <person name="Lipzen A."/>
            <person name="Daum C."/>
            <person name="Hundley H."/>
            <person name="Pangilinan J."/>
            <person name="Johnson J."/>
            <person name="Barry K."/>
            <person name="LaButti K."/>
            <person name="Ng V."/>
            <person name="Ahrendt S."/>
            <person name="Min B."/>
            <person name="Choi I.G."/>
            <person name="Park H."/>
            <person name="Plett J.M."/>
            <person name="Magnuson J."/>
            <person name="Spatafora J.W."/>
            <person name="Nagy L.G."/>
            <person name="Henrissat B."/>
            <person name="Grigoriev I.V."/>
            <person name="Yang Z.L."/>
            <person name="Xu J."/>
            <person name="Martin F.M."/>
        </authorList>
    </citation>
    <scope>NUCLEOTIDE SEQUENCE</scope>
    <source>
        <strain evidence="1">ATCC 28755</strain>
    </source>
</reference>
<proteinExistence type="predicted"/>
<evidence type="ECO:0000313" key="2">
    <source>
        <dbReference type="Proteomes" id="UP000790377"/>
    </source>
</evidence>
<dbReference type="Proteomes" id="UP000790377">
    <property type="component" value="Unassembled WGS sequence"/>
</dbReference>
<name>A0ACB7ZZ38_9AGAM</name>
<evidence type="ECO:0000313" key="1">
    <source>
        <dbReference type="EMBL" id="KAH7906211.1"/>
    </source>
</evidence>
<dbReference type="EMBL" id="MU268052">
    <property type="protein sequence ID" value="KAH7906211.1"/>
    <property type="molecule type" value="Genomic_DNA"/>
</dbReference>
<accession>A0ACB7ZZ38</accession>
<sequence>MSPCICGTPWSQHAPLGETLQSIAGGTPSSASTGNLSPADTSTVPYVVAQSSAFSPRPLSMEIMPSAARPISAFSVPSPVPGNTATRRAVSAVHHRSRHPFPSSSTSTVTTTVSSPKKLCILFFPHGLDTTGNQSEFIVPTVRMVNNDIPELIDRFTAHNLFFTVTISPTGSVWKEIDLQLREHFHNHHIVLEEHPHRSDVFHHAPWVFLTPGRRVNHKYTINQDPLMNVNRCTAPIIEAMGKKTPNPCEGLSDQPLVFMTSRYGPLKAPIELFIDGTSQAHNHHLPHACWADHVCCDLLPAFLSIPECYPTLCPAPPTLPSNGTLTQHNTYSHNLVPCVRSRPTSPELLQSDTNSNERRPTRRVRYGMHPSTRPPRIQGIQAEASAETEARATASESYLRSLSGNVSPSWEENEASTLSSFSEDVGDPTYSGPGMPQSHSSSDVAPTPALVPGVDIAHDREIRVWMRHAEAFVPLEAITGCREISIHGHTIEAIADCVLKLVMHVIGPAGAGGSTFVAPAEILSCTFRGVKTFSFFQGIRNYQVGVRHNNAPVSLGSGIERGVFRTIMSELIPNMHLYWEHRGSYYTPILSIACRPIPERLLHFKAFGFLSACHFLLYGAGPTPLSPFLWIAIILGPDCIPFKLPFIAALEPSLAASLQTWMSLSADDPLPTRDPLSPLSQFLISYLNLQPSMISQTRTTTEHDSWTQTFQAKCLLGHEDPWNHPEFLALKEGFDMALSPDSDDLTFIKAFKDAFGASYVPALVAAMYSREIKSPTMMLEHLDYEVAHNANDNTTGHWTHLFQIAMTSYLMQPGHPERAMTLGLVSADAFEKDKTDQALRSRLLLQSATGSNLMPVNLEWKITFSIIGENNGKRRELNTQDQRSAALAGAPFKFHTCYAGVEVTIDQYMETLLTPTHGDTNPDFDLFLEI</sequence>
<keyword evidence="2" id="KW-1185">Reference proteome</keyword>
<protein>
    <submittedName>
        <fullName evidence="1">Uncharacterized protein</fullName>
    </submittedName>
</protein>
<gene>
    <name evidence="1" type="ORF">BJ138DRAFT_1223452</name>
</gene>
<comment type="caution">
    <text evidence="1">The sequence shown here is derived from an EMBL/GenBank/DDBJ whole genome shotgun (WGS) entry which is preliminary data.</text>
</comment>